<evidence type="ECO:0000259" key="1">
    <source>
        <dbReference type="Pfam" id="PF01883"/>
    </source>
</evidence>
<dbReference type="EMBL" id="JAQQLI010000020">
    <property type="protein sequence ID" value="MDC7786821.1"/>
    <property type="molecule type" value="Genomic_DNA"/>
</dbReference>
<dbReference type="InterPro" id="IPR052339">
    <property type="entry name" value="Fe-S_Maturation_MIP18"/>
</dbReference>
<feature type="domain" description="MIP18 family-like" evidence="1">
    <location>
        <begin position="15"/>
        <end position="83"/>
    </location>
</feature>
<dbReference type="RefSeq" id="WP_272777667.1">
    <property type="nucleotide sequence ID" value="NZ_JAQQLI010000020.1"/>
</dbReference>
<reference evidence="2" key="1">
    <citation type="journal article" date="2023" name="Microbiol Resour">
        <title>Genome Sequences of Rhodoplanes serenus and Two Thermotolerant Strains, Rhodoplanes tepidamans and 'Rhodoplanes cryptolactis,' Further Refine the Genus.</title>
        <authorList>
            <person name="Rayyan A.A."/>
            <person name="Kyndt J.A."/>
        </authorList>
    </citation>
    <scope>NUCLEOTIDE SEQUENCE</scope>
    <source>
        <strain evidence="2">DSM 9987</strain>
    </source>
</reference>
<dbReference type="Pfam" id="PF01883">
    <property type="entry name" value="FeS_assembly_P"/>
    <property type="match status" value="1"/>
</dbReference>
<organism evidence="2 3">
    <name type="scientific">Rhodoplanes tepidamans</name>
    <name type="common">Rhodoplanes cryptolactis</name>
    <dbReference type="NCBI Taxonomy" id="200616"/>
    <lineage>
        <taxon>Bacteria</taxon>
        <taxon>Pseudomonadati</taxon>
        <taxon>Pseudomonadota</taxon>
        <taxon>Alphaproteobacteria</taxon>
        <taxon>Hyphomicrobiales</taxon>
        <taxon>Nitrobacteraceae</taxon>
        <taxon>Rhodoplanes</taxon>
    </lineage>
</organism>
<dbReference type="SUPFAM" id="SSF117916">
    <property type="entry name" value="Fe-S cluster assembly (FSCA) domain-like"/>
    <property type="match status" value="1"/>
</dbReference>
<evidence type="ECO:0000313" key="3">
    <source>
        <dbReference type="Proteomes" id="UP001165652"/>
    </source>
</evidence>
<dbReference type="Gene3D" id="3.30.300.130">
    <property type="entry name" value="Fe-S cluster assembly (FSCA)"/>
    <property type="match status" value="1"/>
</dbReference>
<dbReference type="Proteomes" id="UP001165652">
    <property type="component" value="Unassembled WGS sequence"/>
</dbReference>
<gene>
    <name evidence="2" type="ORF">PQJ73_14100</name>
</gene>
<dbReference type="InterPro" id="IPR002744">
    <property type="entry name" value="MIP18-like"/>
</dbReference>
<sequence>MAPSEPGGAADDPHVLAALADVLDPAVGINIVDFGLVYRARFTVAGIEVDIGVPPSCPAATRLGEEVRAALGRRFPEVRAIQVAVLTDRPWSLDRLTDNGRRAFGEAMEADAAADPWAAAAVGAGRLN</sequence>
<proteinExistence type="predicted"/>
<reference evidence="2" key="2">
    <citation type="submission" date="2023-02" db="EMBL/GenBank/DDBJ databases">
        <authorList>
            <person name="Rayyan A."/>
            <person name="Meyer T."/>
            <person name="Kyndt J.A."/>
        </authorList>
    </citation>
    <scope>NUCLEOTIDE SEQUENCE</scope>
    <source>
        <strain evidence="2">DSM 9987</strain>
    </source>
</reference>
<dbReference type="PANTHER" id="PTHR42831:SF1">
    <property type="entry name" value="FE-S PROTEIN MATURATION AUXILIARY FACTOR YITW"/>
    <property type="match status" value="1"/>
</dbReference>
<keyword evidence="3" id="KW-1185">Reference proteome</keyword>
<accession>A0ABT5JB43</accession>
<comment type="caution">
    <text evidence="2">The sequence shown here is derived from an EMBL/GenBank/DDBJ whole genome shotgun (WGS) entry which is preliminary data.</text>
</comment>
<protein>
    <submittedName>
        <fullName evidence="2">Metal-sulfur cluster assembly factor</fullName>
    </submittedName>
</protein>
<name>A0ABT5JB43_RHOTP</name>
<dbReference type="PANTHER" id="PTHR42831">
    <property type="entry name" value="FE-S PROTEIN MATURATION AUXILIARY FACTOR YITW"/>
    <property type="match status" value="1"/>
</dbReference>
<evidence type="ECO:0000313" key="2">
    <source>
        <dbReference type="EMBL" id="MDC7786821.1"/>
    </source>
</evidence>
<dbReference type="InterPro" id="IPR034904">
    <property type="entry name" value="FSCA_dom_sf"/>
</dbReference>